<keyword evidence="1" id="KW-0732">Signal</keyword>
<dbReference type="Proteomes" id="UP000063429">
    <property type="component" value="Chromosome"/>
</dbReference>
<gene>
    <name evidence="2" type="ORF">F506_15280</name>
</gene>
<dbReference type="InterPro" id="IPR010546">
    <property type="entry name" value="DUF1120"/>
</dbReference>
<evidence type="ECO:0000313" key="3">
    <source>
        <dbReference type="Proteomes" id="UP000063429"/>
    </source>
</evidence>
<sequence length="216" mass="22325">MALGIFCLAATMLSYAANMVEMQVVSVITPAACTPMLSGGGVADYGTIPASSLKTGAVTPLPAKSLSFSINCDAAAKVSVRAIDNRTSSVIVGIIAAGSGDGNLNDSFNFGLGTAAGKSIGGYAILFQPTSYTGDYQQTQLLYSTDSGTTWQPSTTGYVAKNRRFAWGAPGSNTVSSLRTISGTVTVQPYINKPEHLSLSQEILLDGSATLELSYL</sequence>
<evidence type="ECO:0008006" key="4">
    <source>
        <dbReference type="Google" id="ProtNLM"/>
    </source>
</evidence>
<feature type="signal peptide" evidence="1">
    <location>
        <begin position="1"/>
        <end position="16"/>
    </location>
</feature>
<reference evidence="3" key="1">
    <citation type="journal article" date="2015" name="Genome Announc.">
        <title>Complete Genome Sequence of Herbaspirillum hiltneri N3 (DSM 17495), Isolated from Surface-Sterilized Wheat Roots.</title>
        <authorList>
            <person name="Guizelini D."/>
            <person name="Saizaki P.M."/>
            <person name="Coimbra N.A."/>
            <person name="Weiss V.A."/>
            <person name="Faoro H."/>
            <person name="Sfeir M.Z."/>
            <person name="Baura V.A."/>
            <person name="Monteiro R.A."/>
            <person name="Chubatsu L.S."/>
            <person name="Souza E.M."/>
            <person name="Cruz L.M."/>
            <person name="Pedrosa F.O."/>
            <person name="Raittz R.T."/>
            <person name="Marchaukoski J.N."/>
            <person name="Steffens M.B."/>
        </authorList>
    </citation>
    <scope>NUCLEOTIDE SEQUENCE [LARGE SCALE GENOMIC DNA]</scope>
    <source>
        <strain evidence="3">N3</strain>
    </source>
</reference>
<organism evidence="2 3">
    <name type="scientific">Herbaspirillum hiltneri N3</name>
    <dbReference type="NCBI Taxonomy" id="1262470"/>
    <lineage>
        <taxon>Bacteria</taxon>
        <taxon>Pseudomonadati</taxon>
        <taxon>Pseudomonadota</taxon>
        <taxon>Betaproteobacteria</taxon>
        <taxon>Burkholderiales</taxon>
        <taxon>Oxalobacteraceae</taxon>
        <taxon>Herbaspirillum</taxon>
    </lineage>
</organism>
<proteinExistence type="predicted"/>
<dbReference type="Pfam" id="PF06551">
    <property type="entry name" value="DUF1120"/>
    <property type="match status" value="1"/>
</dbReference>
<feature type="chain" id="PRO_5046220626" description="DUF1120 domain-containing protein" evidence="1">
    <location>
        <begin position="17"/>
        <end position="216"/>
    </location>
</feature>
<keyword evidence="3" id="KW-1185">Reference proteome</keyword>
<accession>A0ABN4HZ20</accession>
<dbReference type="EMBL" id="CP011409">
    <property type="protein sequence ID" value="AKZ63847.1"/>
    <property type="molecule type" value="Genomic_DNA"/>
</dbReference>
<name>A0ABN4HZ20_9BURK</name>
<evidence type="ECO:0000313" key="2">
    <source>
        <dbReference type="EMBL" id="AKZ63847.1"/>
    </source>
</evidence>
<evidence type="ECO:0000256" key="1">
    <source>
        <dbReference type="SAM" id="SignalP"/>
    </source>
</evidence>
<protein>
    <recommendedName>
        <fullName evidence="4">DUF1120 domain-containing protein</fullName>
    </recommendedName>
</protein>